<evidence type="ECO:0000256" key="5">
    <source>
        <dbReference type="ARBA" id="ARBA00022771"/>
    </source>
</evidence>
<dbReference type="CDD" id="cd19821">
    <property type="entry name" value="Bbox1_BBX-like"/>
    <property type="match status" value="1"/>
</dbReference>
<keyword evidence="6" id="KW-0862">Zinc</keyword>
<evidence type="ECO:0000259" key="11">
    <source>
        <dbReference type="PROSITE" id="PS50119"/>
    </source>
</evidence>
<accession>A0A438EAZ0</accession>
<dbReference type="InterPro" id="IPR010402">
    <property type="entry name" value="CCT_domain"/>
</dbReference>
<dbReference type="PANTHER" id="PTHR31717">
    <property type="entry name" value="ZINC FINGER PROTEIN CONSTANS-LIKE 10"/>
    <property type="match status" value="1"/>
</dbReference>
<dbReference type="Proteomes" id="UP000288805">
    <property type="component" value="Unassembled WGS sequence"/>
</dbReference>
<evidence type="ECO:0000256" key="8">
    <source>
        <dbReference type="PROSITE-ProRule" id="PRU00024"/>
    </source>
</evidence>
<evidence type="ECO:0000256" key="9">
    <source>
        <dbReference type="PROSITE-ProRule" id="PRU00357"/>
    </source>
</evidence>
<dbReference type="InterPro" id="IPR049808">
    <property type="entry name" value="CONSTANS-like_Bbox1"/>
</dbReference>
<comment type="subcellular location">
    <subcellularLocation>
        <location evidence="1 9">Nucleus</location>
    </subcellularLocation>
</comment>
<evidence type="ECO:0000256" key="10">
    <source>
        <dbReference type="SAM" id="MobiDB-lite"/>
    </source>
</evidence>
<feature type="region of interest" description="Disordered" evidence="10">
    <location>
        <begin position="441"/>
        <end position="468"/>
    </location>
</feature>
<evidence type="ECO:0000256" key="4">
    <source>
        <dbReference type="ARBA" id="ARBA00022737"/>
    </source>
</evidence>
<evidence type="ECO:0000256" key="6">
    <source>
        <dbReference type="ARBA" id="ARBA00022833"/>
    </source>
</evidence>
<evidence type="ECO:0000259" key="12">
    <source>
        <dbReference type="PROSITE" id="PS51017"/>
    </source>
</evidence>
<feature type="domain" description="B box-type" evidence="11">
    <location>
        <begin position="53"/>
        <end position="86"/>
    </location>
</feature>
<feature type="domain" description="B box-type" evidence="11">
    <location>
        <begin position="10"/>
        <end position="57"/>
    </location>
</feature>
<dbReference type="EMBL" id="QGNW01001337">
    <property type="protein sequence ID" value="RVW45006.1"/>
    <property type="molecule type" value="Genomic_DNA"/>
</dbReference>
<dbReference type="PROSITE" id="PS50119">
    <property type="entry name" value="ZF_BBOX"/>
    <property type="match status" value="2"/>
</dbReference>
<dbReference type="Pfam" id="PF06203">
    <property type="entry name" value="CCT"/>
    <property type="match status" value="1"/>
</dbReference>
<keyword evidence="5 8" id="KW-0863">Zinc-finger</keyword>
<gene>
    <name evidence="13" type="primary">COL14_0</name>
    <name evidence="13" type="ORF">CK203_115086</name>
</gene>
<sequence length="563" mass="63281">METTSKSRPSAAVPCDFCDSKTAVVHCRADSAKLCLLCDRHVHSANALSRKHLRSQICDNCRTEPVSFRCFTDNLALCQSCDWDSHGNCSVPDGNWSSWNFGSVNVQDFVVPGENCYAGCGTKVEKNGISVVYEQLVDLIRSDVDVVRGMWTEMEMRVRMVLNWVQGRRQTPFTSLLMLPTPVDARDTGCGYGCAVEGDAMWDRGHLSYQAPQLSSFMFVVLITYCDMGIRLLHRVVKIMVGFWVIGRVGIWDFHLGRSRICKETSPEAGYDVDNSGFVIKNYSEITKGSSLTRTKALQGMYEMNCTTTHEDILSKNAVLVVTHDWRNRMKLLLFAMFMVKIRNFIQSRVIPVRLLFKCPLGHGSMIYSKTGGLGTPLNHVAICKGLEFCSCCPFEKHTSHYCCEFSEDTGTPDGGNGIGVIVAPFLKNVNKQRLYSHSNKALSSQGPTTAESNNIPIVGPSSESWTAEPNTNSIKSMQFKDLLIGSGTARTETTNVDMELLAQNRGHAMLRYKEKKKTRRHVSHVIFFYCYIYEKHIRYESRKARADTRKRVKGRFVKASDS</sequence>
<name>A0A438EAZ0_VITVI</name>
<evidence type="ECO:0000256" key="7">
    <source>
        <dbReference type="ARBA" id="ARBA00023242"/>
    </source>
</evidence>
<keyword evidence="3" id="KW-0479">Metal-binding</keyword>
<evidence type="ECO:0000256" key="3">
    <source>
        <dbReference type="ARBA" id="ARBA00022723"/>
    </source>
</evidence>
<keyword evidence="7 9" id="KW-0539">Nucleus</keyword>
<proteinExistence type="inferred from homology"/>
<dbReference type="GO" id="GO:0006355">
    <property type="term" value="P:regulation of DNA-templated transcription"/>
    <property type="evidence" value="ECO:0007669"/>
    <property type="project" value="UniProtKB-ARBA"/>
</dbReference>
<dbReference type="PROSITE" id="PS51017">
    <property type="entry name" value="CCT"/>
    <property type="match status" value="1"/>
</dbReference>
<comment type="similarity">
    <text evidence="2">Belongs to the CONSTANS family.</text>
</comment>
<evidence type="ECO:0000313" key="14">
    <source>
        <dbReference type="Proteomes" id="UP000288805"/>
    </source>
</evidence>
<organism evidence="13 14">
    <name type="scientific">Vitis vinifera</name>
    <name type="common">Grape</name>
    <dbReference type="NCBI Taxonomy" id="29760"/>
    <lineage>
        <taxon>Eukaryota</taxon>
        <taxon>Viridiplantae</taxon>
        <taxon>Streptophyta</taxon>
        <taxon>Embryophyta</taxon>
        <taxon>Tracheophyta</taxon>
        <taxon>Spermatophyta</taxon>
        <taxon>Magnoliopsida</taxon>
        <taxon>eudicotyledons</taxon>
        <taxon>Gunneridae</taxon>
        <taxon>Pentapetalae</taxon>
        <taxon>rosids</taxon>
        <taxon>Vitales</taxon>
        <taxon>Vitaceae</taxon>
        <taxon>Viteae</taxon>
        <taxon>Vitis</taxon>
    </lineage>
</organism>
<comment type="caution">
    <text evidence="13">The sequence shown here is derived from an EMBL/GenBank/DDBJ whole genome shotgun (WGS) entry which is preliminary data.</text>
</comment>
<dbReference type="InterPro" id="IPR000315">
    <property type="entry name" value="Znf_B-box"/>
</dbReference>
<evidence type="ECO:0000256" key="1">
    <source>
        <dbReference type="ARBA" id="ARBA00004123"/>
    </source>
</evidence>
<reference evidence="13 14" key="1">
    <citation type="journal article" date="2018" name="PLoS Genet.">
        <title>Population sequencing reveals clonal diversity and ancestral inbreeding in the grapevine cultivar Chardonnay.</title>
        <authorList>
            <person name="Roach M.J."/>
            <person name="Johnson D.L."/>
            <person name="Bohlmann J."/>
            <person name="van Vuuren H.J."/>
            <person name="Jones S.J."/>
            <person name="Pretorius I.S."/>
            <person name="Schmidt S.A."/>
            <person name="Borneman A.R."/>
        </authorList>
    </citation>
    <scope>NUCLEOTIDE SEQUENCE [LARGE SCALE GENOMIC DNA]</scope>
    <source>
        <strain evidence="14">cv. Chardonnay</strain>
        <tissue evidence="13">Leaf</tissue>
    </source>
</reference>
<dbReference type="AlphaFoldDB" id="A0A438EAZ0"/>
<dbReference type="PANTHER" id="PTHR31717:SF45">
    <property type="entry name" value="ZINC FINGER PROTEIN CONSTANS-LIKE 14-RELATED"/>
    <property type="match status" value="1"/>
</dbReference>
<dbReference type="GO" id="GO:0008270">
    <property type="term" value="F:zinc ion binding"/>
    <property type="evidence" value="ECO:0007669"/>
    <property type="project" value="UniProtKB-KW"/>
</dbReference>
<dbReference type="GO" id="GO:0005634">
    <property type="term" value="C:nucleus"/>
    <property type="evidence" value="ECO:0007669"/>
    <property type="project" value="UniProtKB-SubCell"/>
</dbReference>
<dbReference type="SMART" id="SM00336">
    <property type="entry name" value="BBOX"/>
    <property type="match status" value="1"/>
</dbReference>
<evidence type="ECO:0000313" key="13">
    <source>
        <dbReference type="EMBL" id="RVW45006.1"/>
    </source>
</evidence>
<protein>
    <submittedName>
        <fullName evidence="13">Zinc finger protein CONSTANS-like 14</fullName>
    </submittedName>
</protein>
<keyword evidence="4" id="KW-0677">Repeat</keyword>
<feature type="domain" description="CCT" evidence="12">
    <location>
        <begin position="518"/>
        <end position="560"/>
    </location>
</feature>
<evidence type="ECO:0000256" key="2">
    <source>
        <dbReference type="ARBA" id="ARBA00010024"/>
    </source>
</evidence>